<dbReference type="GO" id="GO:0046872">
    <property type="term" value="F:metal ion binding"/>
    <property type="evidence" value="ECO:0007669"/>
    <property type="project" value="UniProtKB-KW"/>
</dbReference>
<proteinExistence type="predicted"/>
<gene>
    <name evidence="3" type="ORF">GCM10017596_07610</name>
</gene>
<dbReference type="Gene3D" id="3.40.50.1400">
    <property type="match status" value="2"/>
</dbReference>
<dbReference type="EMBL" id="BSET01000001">
    <property type="protein sequence ID" value="GLK01046.1"/>
    <property type="molecule type" value="Genomic_DNA"/>
</dbReference>
<dbReference type="SUPFAM" id="SSF53800">
    <property type="entry name" value="Chelatase"/>
    <property type="match status" value="1"/>
</dbReference>
<dbReference type="Proteomes" id="UP001142325">
    <property type="component" value="Unassembled WGS sequence"/>
</dbReference>
<name>A0A9W6HQH2_9MICO</name>
<dbReference type="CDD" id="cd03416">
    <property type="entry name" value="CbiX_SirB_N"/>
    <property type="match status" value="1"/>
</dbReference>
<evidence type="ECO:0000313" key="4">
    <source>
        <dbReference type="Proteomes" id="UP001142325"/>
    </source>
</evidence>
<organism evidence="3 4">
    <name type="scientific">Microbacterium keratanolyticum</name>
    <dbReference type="NCBI Taxonomy" id="67574"/>
    <lineage>
        <taxon>Bacteria</taxon>
        <taxon>Bacillati</taxon>
        <taxon>Actinomycetota</taxon>
        <taxon>Actinomycetes</taxon>
        <taxon>Micrococcales</taxon>
        <taxon>Microbacteriaceae</taxon>
        <taxon>Microbacterium</taxon>
    </lineage>
</organism>
<dbReference type="Pfam" id="PF01903">
    <property type="entry name" value="CbiX"/>
    <property type="match status" value="1"/>
</dbReference>
<evidence type="ECO:0000256" key="1">
    <source>
        <dbReference type="ARBA" id="ARBA00022723"/>
    </source>
</evidence>
<reference evidence="3" key="2">
    <citation type="submission" date="2023-01" db="EMBL/GenBank/DDBJ databases">
        <authorList>
            <person name="Sun Q."/>
            <person name="Evtushenko L."/>
        </authorList>
    </citation>
    <scope>NUCLEOTIDE SEQUENCE</scope>
    <source>
        <strain evidence="3">VKM Ac-1958</strain>
    </source>
</reference>
<dbReference type="PANTHER" id="PTHR33542:SF5">
    <property type="entry name" value="FERROCHELATASE CHE1"/>
    <property type="match status" value="1"/>
</dbReference>
<evidence type="ECO:0000256" key="2">
    <source>
        <dbReference type="ARBA" id="ARBA00023239"/>
    </source>
</evidence>
<keyword evidence="4" id="KW-1185">Reference proteome</keyword>
<accession>A0A9W6HQH2</accession>
<evidence type="ECO:0008006" key="5">
    <source>
        <dbReference type="Google" id="ProtNLM"/>
    </source>
</evidence>
<comment type="caution">
    <text evidence="3">The sequence shown here is derived from an EMBL/GenBank/DDBJ whole genome shotgun (WGS) entry which is preliminary data.</text>
</comment>
<dbReference type="InterPro" id="IPR050963">
    <property type="entry name" value="Sirohydro_Cobaltochel/CbiX"/>
</dbReference>
<dbReference type="GO" id="GO:0016829">
    <property type="term" value="F:lyase activity"/>
    <property type="evidence" value="ECO:0007669"/>
    <property type="project" value="UniProtKB-KW"/>
</dbReference>
<evidence type="ECO:0000313" key="3">
    <source>
        <dbReference type="EMBL" id="GLK01046.1"/>
    </source>
</evidence>
<dbReference type="RefSeq" id="WP_204938708.1">
    <property type="nucleotide sequence ID" value="NZ_BAAAUM010000001.1"/>
</dbReference>
<keyword evidence="1" id="KW-0479">Metal-binding</keyword>
<dbReference type="AlphaFoldDB" id="A0A9W6HQH2"/>
<keyword evidence="2" id="KW-0456">Lyase</keyword>
<sequence>MSPSLLAVSHGTSDPDGVAAIELLVRRVAERLPDVDVRAAFVDVQQPDPEAALAEMDGPTVVIPLLLSRGFHVRVDLGRAVRDRRGVVATTPLGPDPRLAEVLAARIADVPHDASAPVVLAIAGSRDPASLDDAEQMTALLGAQLGRTVIPAFLAAREPRLDAVRAQHPDAAVATYLLGRGFFFDVARRLAGPALLCDPLLDGTVANPTEPPTALIDLIASRYLEGVALLESELVRAV</sequence>
<dbReference type="PANTHER" id="PTHR33542">
    <property type="entry name" value="SIROHYDROCHLORIN FERROCHELATASE, CHLOROPLASTIC"/>
    <property type="match status" value="1"/>
</dbReference>
<protein>
    <recommendedName>
        <fullName evidence="5">Sirohydrochlorin ferrochelatase</fullName>
    </recommendedName>
</protein>
<reference evidence="3" key="1">
    <citation type="journal article" date="2014" name="Int. J. Syst. Evol. Microbiol.">
        <title>Complete genome sequence of Corynebacterium casei LMG S-19264T (=DSM 44701T), isolated from a smear-ripened cheese.</title>
        <authorList>
            <consortium name="US DOE Joint Genome Institute (JGI-PGF)"/>
            <person name="Walter F."/>
            <person name="Albersmeier A."/>
            <person name="Kalinowski J."/>
            <person name="Ruckert C."/>
        </authorList>
    </citation>
    <scope>NUCLEOTIDE SEQUENCE</scope>
    <source>
        <strain evidence="3">VKM Ac-1958</strain>
    </source>
</reference>
<dbReference type="InterPro" id="IPR002762">
    <property type="entry name" value="CbiX-like"/>
</dbReference>